<gene>
    <name evidence="1" type="ORF">CHIRRI_LOCUS11402</name>
</gene>
<reference evidence="1" key="1">
    <citation type="submission" date="2022-01" db="EMBL/GenBank/DDBJ databases">
        <authorList>
            <person name="King R."/>
        </authorList>
    </citation>
    <scope>NUCLEOTIDE SEQUENCE</scope>
</reference>
<name>A0A9N9RZW5_9DIPT</name>
<dbReference type="InterPro" id="IPR032675">
    <property type="entry name" value="LRR_dom_sf"/>
</dbReference>
<dbReference type="Gene3D" id="3.80.10.10">
    <property type="entry name" value="Ribonuclease Inhibitor"/>
    <property type="match status" value="1"/>
</dbReference>
<dbReference type="SUPFAM" id="SSF52047">
    <property type="entry name" value="RNI-like"/>
    <property type="match status" value="1"/>
</dbReference>
<evidence type="ECO:0000313" key="2">
    <source>
        <dbReference type="Proteomes" id="UP001153620"/>
    </source>
</evidence>
<keyword evidence="2" id="KW-1185">Reference proteome</keyword>
<reference evidence="1" key="2">
    <citation type="submission" date="2022-10" db="EMBL/GenBank/DDBJ databases">
        <authorList>
            <consortium name="ENA_rothamsted_submissions"/>
            <consortium name="culmorum"/>
            <person name="King R."/>
        </authorList>
    </citation>
    <scope>NUCLEOTIDE SEQUENCE</scope>
</reference>
<protein>
    <submittedName>
        <fullName evidence="1">Uncharacterized protein</fullName>
    </submittedName>
</protein>
<dbReference type="Proteomes" id="UP001153620">
    <property type="component" value="Chromosome 3"/>
</dbReference>
<evidence type="ECO:0000313" key="1">
    <source>
        <dbReference type="EMBL" id="CAG9808564.1"/>
    </source>
</evidence>
<dbReference type="EMBL" id="OU895879">
    <property type="protein sequence ID" value="CAG9808564.1"/>
    <property type="molecule type" value="Genomic_DNA"/>
</dbReference>
<proteinExistence type="predicted"/>
<accession>A0A9N9RZW5</accession>
<sequence>MDMISVYKLHTLKINTHRSYSNKPEIVRQSELVQALNSLHSLKISFIDEILTNNFQKVNINLEKLSTLSSVIHIFDFKSLKFLDLSWNLDMKSCKASALKFLSQQNNLKEFGLWESNGEDFFKLLNFMNIETKFSLEKFSFHNYEFTHHEALIKFLNNQKTTLKSLKLDLITITIQSIEQMQKYALENLTELKELDLFMHVADNVEGNYNEPFENDEPRFPNQITNKLEYLGYRRLHRTLDEDKNFIDKFGNLKILNLQTSYDKDCDLLNYISITKIGLESLQLDMFLLDFIDWPRVYFPNLKKLSLNDYDGDYFHMKSINDEVFSSFIAKHCKTLEEISIRELQISQMTIDALASCKKLSYLELARTVKWIQGEAMSLPILWSIIKMLKYLPHKYSRLTLKIASNTFYFPGDLMFWNQLFPTNLFKIKIGNLNSPNFYV</sequence>
<organism evidence="1 2">
    <name type="scientific">Chironomus riparius</name>
    <dbReference type="NCBI Taxonomy" id="315576"/>
    <lineage>
        <taxon>Eukaryota</taxon>
        <taxon>Metazoa</taxon>
        <taxon>Ecdysozoa</taxon>
        <taxon>Arthropoda</taxon>
        <taxon>Hexapoda</taxon>
        <taxon>Insecta</taxon>
        <taxon>Pterygota</taxon>
        <taxon>Neoptera</taxon>
        <taxon>Endopterygota</taxon>
        <taxon>Diptera</taxon>
        <taxon>Nematocera</taxon>
        <taxon>Chironomoidea</taxon>
        <taxon>Chironomidae</taxon>
        <taxon>Chironominae</taxon>
        <taxon>Chironomus</taxon>
    </lineage>
</organism>
<dbReference type="AlphaFoldDB" id="A0A9N9RZW5"/>